<comment type="pathway">
    <text evidence="2 15">Amino-acid biosynthesis; L-tryptophan biosynthesis; L-tryptophan from chorismate: step 1/5.</text>
</comment>
<evidence type="ECO:0000313" key="20">
    <source>
        <dbReference type="Proteomes" id="UP000325116"/>
    </source>
</evidence>
<accession>A0A5C8CLR7</accession>
<comment type="subunit">
    <text evidence="4 15">Heterotetramer consisting of two non-identical subunits: a beta subunit (TrpG) and a large alpha subunit (TrpE).</text>
</comment>
<dbReference type="PRINTS" id="PR00095">
    <property type="entry name" value="ANTSNTHASEI"/>
</dbReference>
<dbReference type="InterPro" id="IPR005801">
    <property type="entry name" value="ADC_synthase"/>
</dbReference>
<evidence type="ECO:0000256" key="16">
    <source>
        <dbReference type="SAM" id="Coils"/>
    </source>
</evidence>
<evidence type="ECO:0000256" key="10">
    <source>
        <dbReference type="ARBA" id="ARBA00022842"/>
    </source>
</evidence>
<dbReference type="SUPFAM" id="SSF56322">
    <property type="entry name" value="ADC synthase"/>
    <property type="match status" value="1"/>
</dbReference>
<evidence type="ECO:0000256" key="4">
    <source>
        <dbReference type="ARBA" id="ARBA00011575"/>
    </source>
</evidence>
<name>A0A5C8CLR7_9SPIR</name>
<comment type="similarity">
    <text evidence="3 15">Belongs to the anthranilate synthase component I family.</text>
</comment>
<evidence type="ECO:0000256" key="14">
    <source>
        <dbReference type="ARBA" id="ARBA00047683"/>
    </source>
</evidence>
<dbReference type="PANTHER" id="PTHR11236:SF48">
    <property type="entry name" value="ISOCHORISMATE SYNTHASE MENF"/>
    <property type="match status" value="1"/>
</dbReference>
<keyword evidence="7 15" id="KW-0028">Amino-acid biosynthesis</keyword>
<keyword evidence="8 15" id="KW-0479">Metal-binding</keyword>
<keyword evidence="9 15" id="KW-0822">Tryptophan biosynthesis</keyword>
<evidence type="ECO:0000256" key="1">
    <source>
        <dbReference type="ARBA" id="ARBA00001946"/>
    </source>
</evidence>
<proteinExistence type="inferred from homology"/>
<evidence type="ECO:0000256" key="13">
    <source>
        <dbReference type="ARBA" id="ARBA00025634"/>
    </source>
</evidence>
<evidence type="ECO:0000259" key="17">
    <source>
        <dbReference type="Pfam" id="PF00425"/>
    </source>
</evidence>
<dbReference type="GO" id="GO:0046872">
    <property type="term" value="F:metal ion binding"/>
    <property type="evidence" value="ECO:0007669"/>
    <property type="project" value="UniProtKB-KW"/>
</dbReference>
<dbReference type="RefSeq" id="WP_147757894.1">
    <property type="nucleotide sequence ID" value="NZ_SAXT01000003.1"/>
</dbReference>
<feature type="domain" description="Anthranilate synthase component I N-terminal" evidence="18">
    <location>
        <begin position="28"/>
        <end position="166"/>
    </location>
</feature>
<feature type="coiled-coil region" evidence="16">
    <location>
        <begin position="173"/>
        <end position="200"/>
    </location>
</feature>
<comment type="function">
    <text evidence="13 15">Part of a heterotetrameric complex that catalyzes the two-step biosynthesis of anthranilate, an intermediate in the biosynthesis of L-tryptophan. In the first step, the glutamine-binding beta subunit (TrpG) of anthranilate synthase (AS) provides the glutamine amidotransferase activity which generates ammonia as a substrate that, along with chorismate, is used in the second step, catalyzed by the large alpha subunit of AS (TrpE) to produce anthranilate. In the absence of TrpG, TrpE can synthesize anthranilate directly from chorismate and high concentrations of ammonia.</text>
</comment>
<keyword evidence="10 15" id="KW-0460">Magnesium</keyword>
<dbReference type="Proteomes" id="UP000325116">
    <property type="component" value="Unassembled WGS sequence"/>
</dbReference>
<evidence type="ECO:0000256" key="8">
    <source>
        <dbReference type="ARBA" id="ARBA00022723"/>
    </source>
</evidence>
<keyword evidence="11 15" id="KW-0057">Aromatic amino acid biosynthesis</keyword>
<evidence type="ECO:0000256" key="15">
    <source>
        <dbReference type="RuleBase" id="RU364045"/>
    </source>
</evidence>
<dbReference type="EMBL" id="SAXT01000003">
    <property type="protein sequence ID" value="TXJ12642.1"/>
    <property type="molecule type" value="Genomic_DNA"/>
</dbReference>
<evidence type="ECO:0000256" key="7">
    <source>
        <dbReference type="ARBA" id="ARBA00022605"/>
    </source>
</evidence>
<evidence type="ECO:0000259" key="18">
    <source>
        <dbReference type="Pfam" id="PF04715"/>
    </source>
</evidence>
<dbReference type="GO" id="GO:0004049">
    <property type="term" value="F:anthranilate synthase activity"/>
    <property type="evidence" value="ECO:0007669"/>
    <property type="project" value="UniProtKB-EC"/>
</dbReference>
<protein>
    <recommendedName>
        <fullName evidence="6 15">Anthranilate synthase component 1</fullName>
        <ecNumber evidence="5 15">4.1.3.27</ecNumber>
    </recommendedName>
</protein>
<dbReference type="UniPathway" id="UPA00035">
    <property type="reaction ID" value="UER00040"/>
</dbReference>
<organism evidence="19 20">
    <name type="scientific">Brachyspira aalborgi</name>
    <dbReference type="NCBI Taxonomy" id="29522"/>
    <lineage>
        <taxon>Bacteria</taxon>
        <taxon>Pseudomonadati</taxon>
        <taxon>Spirochaetota</taxon>
        <taxon>Spirochaetia</taxon>
        <taxon>Brachyspirales</taxon>
        <taxon>Brachyspiraceae</taxon>
        <taxon>Brachyspira</taxon>
    </lineage>
</organism>
<dbReference type="GO" id="GO:0000162">
    <property type="term" value="P:L-tryptophan biosynthetic process"/>
    <property type="evidence" value="ECO:0007669"/>
    <property type="project" value="UniProtKB-UniPathway"/>
</dbReference>
<gene>
    <name evidence="15 19" type="primary">trpE</name>
    <name evidence="19" type="ORF">EPJ80_03285</name>
</gene>
<dbReference type="InterPro" id="IPR006805">
    <property type="entry name" value="Anth_synth_I_N"/>
</dbReference>
<dbReference type="Pfam" id="PF04715">
    <property type="entry name" value="Anth_synt_I_N"/>
    <property type="match status" value="1"/>
</dbReference>
<keyword evidence="16" id="KW-0175">Coiled coil</keyword>
<evidence type="ECO:0000256" key="11">
    <source>
        <dbReference type="ARBA" id="ARBA00023141"/>
    </source>
</evidence>
<keyword evidence="12 15" id="KW-0456">Lyase</keyword>
<evidence type="ECO:0000256" key="5">
    <source>
        <dbReference type="ARBA" id="ARBA00012266"/>
    </source>
</evidence>
<evidence type="ECO:0000313" key="19">
    <source>
        <dbReference type="EMBL" id="TXJ12642.1"/>
    </source>
</evidence>
<feature type="domain" description="Chorismate-utilising enzyme C-terminal" evidence="17">
    <location>
        <begin position="220"/>
        <end position="473"/>
    </location>
</feature>
<comment type="catalytic activity">
    <reaction evidence="14 15">
        <text>chorismate + L-glutamine = anthranilate + pyruvate + L-glutamate + H(+)</text>
        <dbReference type="Rhea" id="RHEA:21732"/>
        <dbReference type="ChEBI" id="CHEBI:15361"/>
        <dbReference type="ChEBI" id="CHEBI:15378"/>
        <dbReference type="ChEBI" id="CHEBI:16567"/>
        <dbReference type="ChEBI" id="CHEBI:29748"/>
        <dbReference type="ChEBI" id="CHEBI:29985"/>
        <dbReference type="ChEBI" id="CHEBI:58359"/>
        <dbReference type="EC" id="4.1.3.27"/>
    </reaction>
</comment>
<dbReference type="Gene3D" id="3.60.120.10">
    <property type="entry name" value="Anthranilate synthase"/>
    <property type="match status" value="1"/>
</dbReference>
<dbReference type="InterPro" id="IPR019999">
    <property type="entry name" value="Anth_synth_I-like"/>
</dbReference>
<dbReference type="InterPro" id="IPR005256">
    <property type="entry name" value="Anth_synth_I_PabB"/>
</dbReference>
<dbReference type="EC" id="4.1.3.27" evidence="5 15"/>
<dbReference type="NCBIfam" id="TIGR00564">
    <property type="entry name" value="trpE_most"/>
    <property type="match status" value="1"/>
</dbReference>
<dbReference type="Pfam" id="PF00425">
    <property type="entry name" value="Chorismate_bind"/>
    <property type="match status" value="1"/>
</dbReference>
<evidence type="ECO:0000256" key="12">
    <source>
        <dbReference type="ARBA" id="ARBA00023239"/>
    </source>
</evidence>
<evidence type="ECO:0000256" key="2">
    <source>
        <dbReference type="ARBA" id="ARBA00004873"/>
    </source>
</evidence>
<comment type="caution">
    <text evidence="19">The sequence shown here is derived from an EMBL/GenBank/DDBJ whole genome shotgun (WGS) entry which is preliminary data.</text>
</comment>
<dbReference type="AlphaFoldDB" id="A0A5C8CLR7"/>
<sequence>MNIENIKKIKNLNDYKRVPICKEIYSDFITPIEAMRILKSKSINAFLLESVEDRKVWGRYTFLCYEPILEINASKWNINIKDKNGLKTIKGNPKDIIRKILKEYKTPKIDDMPTFTGGLAGYFSYDYIRYNEKKLDFEEYDNKFYDLNLSLFNDVIIFDNFKQKIILISGIEISKLDSQYDKALEKLDSIEKLLKTESKKYKNSFKKFSFKSEAKHFFSKEKYCDMVEKAKKYIYEGDIFQVVLSNPIYAKAEGNLFDVYRVLRTINPSPYMFYFSMGDIEIAGSSPETLVKLENDKLHTYPLAGSRPRGKTLEEDLKLEKELLTDKKELAEHNMLVDLGRNDIGKISKIGSVNVEKYKFVEKYSHIMHIASTVSGIIRDDKDALDVLDSILPAGTLSGAPKIRACEIINELEGICRGIYGGAIGYIDFSGNMDTCIGIRLIYKKEDEICIRAGAGIVYDSVGEKEYIECINKAAAVLKAAKMAEMEL</sequence>
<dbReference type="InterPro" id="IPR015890">
    <property type="entry name" value="Chorismate_C"/>
</dbReference>
<evidence type="ECO:0000256" key="9">
    <source>
        <dbReference type="ARBA" id="ARBA00022822"/>
    </source>
</evidence>
<reference evidence="19 20" key="1">
    <citation type="journal article" date="1992" name="Lakartidningen">
        <title>[Penicillin V and not amoxicillin is the first choice preparation in acute otitis].</title>
        <authorList>
            <person name="Kamme C."/>
            <person name="Lundgren K."/>
            <person name="Prellner K."/>
        </authorList>
    </citation>
    <scope>NUCLEOTIDE SEQUENCE [LARGE SCALE GENOMIC DNA]</scope>
    <source>
        <strain evidence="19 20">W1</strain>
    </source>
</reference>
<evidence type="ECO:0000256" key="3">
    <source>
        <dbReference type="ARBA" id="ARBA00009562"/>
    </source>
</evidence>
<comment type="cofactor">
    <cofactor evidence="1 15">
        <name>Mg(2+)</name>
        <dbReference type="ChEBI" id="CHEBI:18420"/>
    </cofactor>
</comment>
<dbReference type="PANTHER" id="PTHR11236">
    <property type="entry name" value="AMINOBENZOATE/ANTHRANILATE SYNTHASE"/>
    <property type="match status" value="1"/>
</dbReference>
<evidence type="ECO:0000256" key="6">
    <source>
        <dbReference type="ARBA" id="ARBA00020653"/>
    </source>
</evidence>